<dbReference type="GO" id="GO:0001836">
    <property type="term" value="P:release of cytochrome c from mitochondria"/>
    <property type="evidence" value="ECO:0007669"/>
    <property type="project" value="TreeGrafter"/>
</dbReference>
<dbReference type="GO" id="GO:0042981">
    <property type="term" value="P:regulation of apoptotic process"/>
    <property type="evidence" value="ECO:0007669"/>
    <property type="project" value="InterPro"/>
</dbReference>
<dbReference type="EnsemblMetazoa" id="SSS_1747s_mrna">
    <property type="protein sequence ID" value="KAF7489585.1"/>
    <property type="gene ID" value="SSS_1747"/>
</dbReference>
<dbReference type="GO" id="GO:0051400">
    <property type="term" value="F:BH domain binding"/>
    <property type="evidence" value="ECO:0007669"/>
    <property type="project" value="TreeGrafter"/>
</dbReference>
<evidence type="ECO:0000313" key="6">
    <source>
        <dbReference type="EnsemblMetazoa" id="KAF7489585.1"/>
    </source>
</evidence>
<feature type="compositionally biased region" description="Polar residues" evidence="3">
    <location>
        <begin position="1"/>
        <end position="11"/>
    </location>
</feature>
<dbReference type="AlphaFoldDB" id="A0A834VBK6"/>
<feature type="compositionally biased region" description="Low complexity" evidence="3">
    <location>
        <begin position="12"/>
        <end position="26"/>
    </location>
</feature>
<dbReference type="PRINTS" id="PR01862">
    <property type="entry name" value="BCL2FAMILY"/>
</dbReference>
<dbReference type="GO" id="GO:0005741">
    <property type="term" value="C:mitochondrial outer membrane"/>
    <property type="evidence" value="ECO:0007669"/>
    <property type="project" value="TreeGrafter"/>
</dbReference>
<evidence type="ECO:0000313" key="7">
    <source>
        <dbReference type="Proteomes" id="UP000070412"/>
    </source>
</evidence>
<dbReference type="OrthoDB" id="6021377at2759"/>
<dbReference type="OMA" id="IQWNHIV"/>
<dbReference type="InterPro" id="IPR046371">
    <property type="entry name" value="Bcl-2_BH1-3"/>
</dbReference>
<dbReference type="InterPro" id="IPR036834">
    <property type="entry name" value="Bcl-2-like_sf"/>
</dbReference>
<comment type="similarity">
    <text evidence="1">Belongs to the Bcl-2 family.</text>
</comment>
<evidence type="ECO:0000256" key="1">
    <source>
        <dbReference type="ARBA" id="ARBA00009458"/>
    </source>
</evidence>
<evidence type="ECO:0000313" key="5">
    <source>
        <dbReference type="EMBL" id="KAF7489585.1"/>
    </source>
</evidence>
<evidence type="ECO:0000259" key="4">
    <source>
        <dbReference type="SMART" id="SM00337"/>
    </source>
</evidence>
<gene>
    <name evidence="5" type="ORF">SSS_1747</name>
</gene>
<dbReference type="Proteomes" id="UP000070412">
    <property type="component" value="Unassembled WGS sequence"/>
</dbReference>
<feature type="region of interest" description="Disordered" evidence="3">
    <location>
        <begin position="1"/>
        <end position="26"/>
    </location>
</feature>
<dbReference type="InterPro" id="IPR026298">
    <property type="entry name" value="Bcl-2_fam"/>
</dbReference>
<reference evidence="7" key="1">
    <citation type="journal article" date="2020" name="PLoS Negl. Trop. Dis.">
        <title>High-quality nuclear genome for Sarcoptes scabiei-A critical resource for a neglected parasite.</title>
        <authorList>
            <person name="Korhonen P.K."/>
            <person name="Gasser R.B."/>
            <person name="Ma G."/>
            <person name="Wang T."/>
            <person name="Stroehlein A.J."/>
            <person name="Young N.D."/>
            <person name="Ang C.S."/>
            <person name="Fernando D.D."/>
            <person name="Lu H.C."/>
            <person name="Taylor S."/>
            <person name="Reynolds S.L."/>
            <person name="Mofiz E."/>
            <person name="Najaraj S.H."/>
            <person name="Gowda H."/>
            <person name="Madugundu A."/>
            <person name="Renuse S."/>
            <person name="Holt D."/>
            <person name="Pandey A."/>
            <person name="Papenfuss A.T."/>
            <person name="Fischer K."/>
        </authorList>
    </citation>
    <scope>NUCLEOTIDE SEQUENCE [LARGE SCALE GENOMIC DNA]</scope>
</reference>
<dbReference type="GO" id="GO:0008630">
    <property type="term" value="P:intrinsic apoptotic signaling pathway in response to DNA damage"/>
    <property type="evidence" value="ECO:0007669"/>
    <property type="project" value="TreeGrafter"/>
</dbReference>
<protein>
    <submittedName>
        <fullName evidence="5">Apoptosis regulator R1</fullName>
    </submittedName>
</protein>
<organism evidence="5">
    <name type="scientific">Sarcoptes scabiei</name>
    <name type="common">Itch mite</name>
    <name type="synonym">Acarus scabiei</name>
    <dbReference type="NCBI Taxonomy" id="52283"/>
    <lineage>
        <taxon>Eukaryota</taxon>
        <taxon>Metazoa</taxon>
        <taxon>Ecdysozoa</taxon>
        <taxon>Arthropoda</taxon>
        <taxon>Chelicerata</taxon>
        <taxon>Arachnida</taxon>
        <taxon>Acari</taxon>
        <taxon>Acariformes</taxon>
        <taxon>Sarcoptiformes</taxon>
        <taxon>Astigmata</taxon>
        <taxon>Psoroptidia</taxon>
        <taxon>Sarcoptoidea</taxon>
        <taxon>Sarcoptidae</taxon>
        <taxon>Sarcoptinae</taxon>
        <taxon>Sarcoptes</taxon>
    </lineage>
</organism>
<dbReference type="PROSITE" id="PS50062">
    <property type="entry name" value="BCL2_FAMILY"/>
    <property type="match status" value="1"/>
</dbReference>
<evidence type="ECO:0000256" key="3">
    <source>
        <dbReference type="SAM" id="MobiDB-lite"/>
    </source>
</evidence>
<evidence type="ECO:0000256" key="2">
    <source>
        <dbReference type="ARBA" id="ARBA00022703"/>
    </source>
</evidence>
<dbReference type="Pfam" id="PF00452">
    <property type="entry name" value="Bcl-2"/>
    <property type="match status" value="1"/>
</dbReference>
<name>A0A834VBK6_SARSC</name>
<dbReference type="GO" id="GO:0097192">
    <property type="term" value="P:extrinsic apoptotic signaling pathway in absence of ligand"/>
    <property type="evidence" value="ECO:0007669"/>
    <property type="project" value="TreeGrafter"/>
</dbReference>
<keyword evidence="7" id="KW-1185">Reference proteome</keyword>
<dbReference type="Gene3D" id="1.10.437.10">
    <property type="entry name" value="Blc2-like"/>
    <property type="match status" value="1"/>
</dbReference>
<reference evidence="5" key="2">
    <citation type="submission" date="2020-01" db="EMBL/GenBank/DDBJ databases">
        <authorList>
            <person name="Korhonen P.K.K."/>
            <person name="Guangxu M.G."/>
            <person name="Wang T.W."/>
            <person name="Stroehlein A.J.S."/>
            <person name="Young N.D."/>
            <person name="Ang C.-S.A."/>
            <person name="Fernando D.W.F."/>
            <person name="Lu H.L."/>
            <person name="Taylor S.T."/>
            <person name="Ehtesham M.E.M."/>
            <person name="Najaraj S.H.N."/>
            <person name="Harsha G.H.G."/>
            <person name="Madugundu A.M."/>
            <person name="Renuse S.R."/>
            <person name="Holt D.H."/>
            <person name="Pandey A.P."/>
            <person name="Papenfuss A.P."/>
            <person name="Gasser R.B.G."/>
            <person name="Fischer K.F."/>
        </authorList>
    </citation>
    <scope>NUCLEOTIDE SEQUENCE</scope>
    <source>
        <strain evidence="5">SSS_KF_BRIS2020</strain>
    </source>
</reference>
<sequence>MLTSTDLMTYRNTTSNNNKNNKNNQKNTKLIQMDSQLMSLIKDFYNSQFELMKAPRPFPNVSSGTITMTTPSDYHQIISSLKALGRLIQKNYEKHFLEIIKKFDKKIEPSNCCASFYCLSNAMFVKGIQWNHIVTYFVFSAYFAHYADQEDAASVSDVALWLCRFVSERLLDWIETNGGWNKIIDIAQDYIEPLPNNDGIDLNVDNSEPSSTSNFDLKNVLCSAAGALGIISFGLFLSSR</sequence>
<proteinExistence type="inferred from homology"/>
<feature type="domain" description="Bcl-2 Bcl-2 homology region 1-3" evidence="4">
    <location>
        <begin position="81"/>
        <end position="180"/>
    </location>
</feature>
<dbReference type="SUPFAM" id="SSF56854">
    <property type="entry name" value="Bcl-2 inhibitors of programmed cell death"/>
    <property type="match status" value="1"/>
</dbReference>
<accession>A0A834VBK6</accession>
<dbReference type="InterPro" id="IPR002475">
    <property type="entry name" value="Bcl2-like"/>
</dbReference>
<dbReference type="EMBL" id="WVUK01000064">
    <property type="protein sequence ID" value="KAF7489585.1"/>
    <property type="molecule type" value="Genomic_DNA"/>
</dbReference>
<dbReference type="PANTHER" id="PTHR11256">
    <property type="entry name" value="BCL-2 RELATED"/>
    <property type="match status" value="1"/>
</dbReference>
<dbReference type="SMART" id="SM00337">
    <property type="entry name" value="BCL"/>
    <property type="match status" value="1"/>
</dbReference>
<keyword evidence="2" id="KW-0053">Apoptosis</keyword>
<reference evidence="6" key="3">
    <citation type="submission" date="2022-06" db="UniProtKB">
        <authorList>
            <consortium name="EnsemblMetazoa"/>
        </authorList>
    </citation>
    <scope>IDENTIFICATION</scope>
</reference>